<evidence type="ECO:0000313" key="6">
    <source>
        <dbReference type="Proteomes" id="UP000001645"/>
    </source>
</evidence>
<proteinExistence type="predicted"/>
<dbReference type="GeneTree" id="ENSGT00940000161056"/>
<dbReference type="InterPro" id="IPR055167">
    <property type="entry name" value="Rootletin-like_CC"/>
</dbReference>
<dbReference type="GO" id="GO:0010457">
    <property type="term" value="P:centriole-centriole cohesion"/>
    <property type="evidence" value="ECO:0007669"/>
    <property type="project" value="Ensembl"/>
</dbReference>
<dbReference type="GO" id="GO:1905515">
    <property type="term" value="P:non-motile cilium assembly"/>
    <property type="evidence" value="ECO:0007669"/>
    <property type="project" value="Ensembl"/>
</dbReference>
<dbReference type="GO" id="GO:0050908">
    <property type="term" value="P:detection of light stimulus involved in visual perception"/>
    <property type="evidence" value="ECO:0007669"/>
    <property type="project" value="Ensembl"/>
</dbReference>
<reference evidence="5" key="3">
    <citation type="submission" date="2025-09" db="UniProtKB">
        <authorList>
            <consortium name="Ensembl"/>
        </authorList>
    </citation>
    <scope>IDENTIFICATION</scope>
</reference>
<dbReference type="InParanoid" id="A0A803YK43"/>
<dbReference type="GO" id="GO:0031616">
    <property type="term" value="C:spindle pole centrosome"/>
    <property type="evidence" value="ECO:0007669"/>
    <property type="project" value="Ensembl"/>
</dbReference>
<feature type="coiled-coil region" evidence="2">
    <location>
        <begin position="2037"/>
        <end position="2067"/>
    </location>
</feature>
<dbReference type="GO" id="GO:0019904">
    <property type="term" value="F:protein domain specific binding"/>
    <property type="evidence" value="ECO:0007669"/>
    <property type="project" value="Ensembl"/>
</dbReference>
<dbReference type="PANTHER" id="PTHR23159:SF1">
    <property type="entry name" value="CENTROSOME-ASSOCIATED PROTEIN CEP250"/>
    <property type="match status" value="1"/>
</dbReference>
<accession>A0A803YK43</accession>
<dbReference type="GO" id="GO:0001750">
    <property type="term" value="C:photoreceptor outer segment"/>
    <property type="evidence" value="ECO:0007669"/>
    <property type="project" value="Ensembl"/>
</dbReference>
<evidence type="ECO:0000256" key="1">
    <source>
        <dbReference type="ARBA" id="ARBA00023054"/>
    </source>
</evidence>
<feature type="coiled-coil region" evidence="2">
    <location>
        <begin position="1087"/>
        <end position="1474"/>
    </location>
</feature>
<feature type="coiled-coil region" evidence="2">
    <location>
        <begin position="241"/>
        <end position="275"/>
    </location>
</feature>
<feature type="compositionally biased region" description="Polar residues" evidence="3">
    <location>
        <begin position="650"/>
        <end position="673"/>
    </location>
</feature>
<evidence type="ECO:0000256" key="2">
    <source>
        <dbReference type="SAM" id="Coils"/>
    </source>
</evidence>
<keyword evidence="1 2" id="KW-0175">Coiled coil</keyword>
<dbReference type="Ensembl" id="ENSMGAT00000027359.1">
    <property type="protein sequence ID" value="ENSMGAP00000032141.1"/>
    <property type="gene ID" value="ENSMGAG00000001839.3"/>
</dbReference>
<dbReference type="Bgee" id="ENSMGAG00000001839">
    <property type="expression patterns" value="Expressed in brain and 17 other cell types or tissues"/>
</dbReference>
<sequence>MYGLGFVVCSLLDQQSGVFTAGPNVLGKNRERLKKKWAKVGIVLQGKGCGSRNNSGGMKAVRTVVHSSFSQLIAISPFPRCENLAKMNTLLREHLDKANEVNLALKEDVGKLTADWMRAREELELKESEWRSEREFHDNYLRGEHNRLLSLWRQVLTFRRHFLEMKTATDRDLSELKAEQMRLSGSILVSCFRLNSGAQLWESVTLSRPVPKDQTQQQVEREIDQKALEVMCLQVNGDQEKKELEDRVMELSALLVQSQKQNEEKEKTVKTLNDTVEMLVCFTFIWEFLSSHHPTLATVYGLASLTNSVFCCFSLLISFPSSQLLLSGEMSLCLLLLPATVFEAIFPAHYCLFLLFPSPSLQALKEELSAKQDSINFLQHQHRQQEEKCEKLQQRLEQLEEENKVSSSHQQHLESLHADHLVLPCLCSDCENLEKIRGELQQKLEFSEQEASHLRRSNTELQLKEDSAQGEKVEQQLAMERDLAALEAKHSLLQSELIAAREKLEESHLQRGLLKQEKHELTVALEKAEKSVAALTGAQNKLNSEIADLRVATAKMSSINEALALDKVELNKLVLQLEQENELLSDKVNEMERAKDSEQEKMTLYKRTNEELCAEKSHLEELLKKAEEQQEGLQMQLRVLAEEKEETQEKLNQVYRQQESASSGLEQLRQQSSRQEDAVAKVSKEKEFLVHEKAALEVRLAAVERDRQGLSEQLAEARSAKDTLESSLFEAQQHSSHLEITKSQLEIQLHTIIQAKEVIQGEVMCLQYELETERSLMKQERENMAQRLIQIEQQHNNTLKLQQTDHEVEINKLLQDLVGNGILLILQASSVRLLLQNCCLSVRNGSNYQLSEATRSLLETLLQTQGELTAACHQLEQLRQEVKEQQEYEQVSLTSRAGRKFKQLVTEHKLREGLLKPGYRMKGNNEEMDHKSWNTESTEPAALSLRLCASVLQVQTLQEVVLEKEASLAAREKQLLRDLEESQAGERCLRDSLHVLEAEMAELHLRLCSTENRAKALATECQQANNAHCEARSQLDKLHLVLHHVLCDSTEKSRDLVTWSSGKNTSKHSSRYESLPRTRATNYIICLANKNKEVDTQREKIQVLQKEAADVKALQENLTQMNAILSKREGEMKFYQEQMRMLESQKEMHKTTLDQVIKDIKEKKQKTESQQEQIQELEKQQELQRTAISKMSKDLEDRDKKIRSQQEEIWELEKQQELQRTAIGKMTKDLAHRDQEITSQQEEIRELEKQRELQRAAASKMSKDLKEKDGKIRSQQELIEELEKQQELQRTALGKMSKNLEERDQKIRSQQELIEELEKHQEMQRNVVNKMNKDLEERDGNVSSQQELIEELEKHQELQRAAVNKMNKDLEERDEKIRSQQELIEELEKQQELQKTVVSKMSKNLEDRDQKIKSLQELIEELEKQREMQRSAVSKMSQDLEERDQEIKSQQEEIQELEKQRELQRTVVSKMSKDLEERDQMIKFQEGKLIILEQHGTSQVRSLLVDLDQLKGNLKEKNLELMSLNQQIKELEMEREEVKSLHTSLEQLRADLRDRENESDSQRDQLRFFQQYKEHQEEYLQELQDKVEKMTLSLSKKDQELESQQKQIQEAEEVMEKKLKIVCDQLEQTLETLNEKERLLDIQKQQTREYEGKTEQMNVLCRDLECSKAILREKDLTIESQKELIETFRKQEKDSMQQKEILQHLKGSLKEQEQETLSLRKQCETAAIVQKLERAESSLAARDQEIASLKEHVQELQEQKESEAKQAKSLQQDLNKMSKTIKTNNLEILKQSEQINVFHIREESMKVALMSCQNQVSLLEEVVRKRDEDNETLLQKLQQREEELKTLQNLQLMLSEKKEEIKHHGEEEKFLEEALHGREQETKAQGEQKKLEDEEIRALDWKDEGETLKKQIQKLQKWEEEERVIAILKQTESGEIEWKEKAQALTLALSKSEMTNGTLREEIAILQSMVSERDKDRFHLQNFLKMAEEHQSDSAECISRDLLFLTKHILFTCEQEAIEGGENLPWLLEKKVLWQRLECLQQAVARLEHEKSELKQLNAELRITLEQVKKPSANRFSFLESDEDKMPDAPTVWVSLNSAFCLFQVTLLQQQLAQERKYKQDYIECCAKTSQELLDLHQELSYSLETVVREPRAAVLEAETQKLDRSLNHTLALISLDCRSPERQLLHSAVRSTTRDGLR</sequence>
<feature type="coiled-coil region" evidence="2">
    <location>
        <begin position="1830"/>
        <end position="1874"/>
    </location>
</feature>
<evidence type="ECO:0000259" key="4">
    <source>
        <dbReference type="Pfam" id="PF15035"/>
    </source>
</evidence>
<evidence type="ECO:0000256" key="3">
    <source>
        <dbReference type="SAM" id="MobiDB-lite"/>
    </source>
</evidence>
<dbReference type="PANTHER" id="PTHR23159">
    <property type="entry name" value="CENTROSOMAL PROTEIN 2"/>
    <property type="match status" value="1"/>
</dbReference>
<feature type="coiled-coil region" evidence="2">
    <location>
        <begin position="1500"/>
        <end position="1653"/>
    </location>
</feature>
<dbReference type="GO" id="GO:1904781">
    <property type="term" value="P:positive regulation of protein localization to centrosome"/>
    <property type="evidence" value="ECO:0007669"/>
    <property type="project" value="Ensembl"/>
</dbReference>
<dbReference type="GO" id="GO:0030997">
    <property type="term" value="P:regulation of centriole-centriole cohesion"/>
    <property type="evidence" value="ECO:0007669"/>
    <property type="project" value="Ensembl"/>
</dbReference>
<name>A0A803YK43_MELGA</name>
<dbReference type="Proteomes" id="UP000001645">
    <property type="component" value="Chromosome 22"/>
</dbReference>
<feature type="domain" description="Rootletin-like coiled-coil" evidence="4">
    <location>
        <begin position="80"/>
        <end position="184"/>
    </location>
</feature>
<keyword evidence="6" id="KW-1185">Reference proteome</keyword>
<gene>
    <name evidence="5" type="primary">CEP250</name>
</gene>
<protein>
    <submittedName>
        <fullName evidence="5">Centrosomal protein 250</fullName>
    </submittedName>
</protein>
<dbReference type="GO" id="GO:0005814">
    <property type="term" value="C:centriole"/>
    <property type="evidence" value="ECO:0007669"/>
    <property type="project" value="Ensembl"/>
</dbReference>
<dbReference type="Pfam" id="PF15035">
    <property type="entry name" value="Rootletin"/>
    <property type="match status" value="1"/>
</dbReference>
<feature type="region of interest" description="Disordered" evidence="3">
    <location>
        <begin position="650"/>
        <end position="677"/>
    </location>
</feature>
<dbReference type="GO" id="GO:0032991">
    <property type="term" value="C:protein-containing complex"/>
    <property type="evidence" value="ECO:0007669"/>
    <property type="project" value="Ensembl"/>
</dbReference>
<dbReference type="GO" id="GO:0036064">
    <property type="term" value="C:ciliary basal body"/>
    <property type="evidence" value="ECO:0007669"/>
    <property type="project" value="Ensembl"/>
</dbReference>
<evidence type="ECO:0000313" key="5">
    <source>
        <dbReference type="Ensembl" id="ENSMGAP00000032141.1"/>
    </source>
</evidence>
<feature type="coiled-coil region" evidence="2">
    <location>
        <begin position="1702"/>
        <end position="1780"/>
    </location>
</feature>
<dbReference type="GO" id="GO:0001917">
    <property type="term" value="C:photoreceptor inner segment"/>
    <property type="evidence" value="ECO:0007669"/>
    <property type="project" value="Ensembl"/>
</dbReference>
<dbReference type="GO" id="GO:0071539">
    <property type="term" value="P:protein localization to centrosome"/>
    <property type="evidence" value="ECO:0007669"/>
    <property type="project" value="Ensembl"/>
</dbReference>
<reference evidence="5" key="2">
    <citation type="submission" date="2025-08" db="UniProtKB">
        <authorList>
            <consortium name="Ensembl"/>
        </authorList>
    </citation>
    <scope>IDENTIFICATION</scope>
</reference>
<organism evidence="5 6">
    <name type="scientific">Meleagris gallopavo</name>
    <name type="common">Wild turkey</name>
    <dbReference type="NCBI Taxonomy" id="9103"/>
    <lineage>
        <taxon>Eukaryota</taxon>
        <taxon>Metazoa</taxon>
        <taxon>Chordata</taxon>
        <taxon>Craniata</taxon>
        <taxon>Vertebrata</taxon>
        <taxon>Euteleostomi</taxon>
        <taxon>Archelosauria</taxon>
        <taxon>Archosauria</taxon>
        <taxon>Dinosauria</taxon>
        <taxon>Saurischia</taxon>
        <taxon>Theropoda</taxon>
        <taxon>Coelurosauria</taxon>
        <taxon>Aves</taxon>
        <taxon>Neognathae</taxon>
        <taxon>Galloanserae</taxon>
        <taxon>Galliformes</taxon>
        <taxon>Phasianidae</taxon>
        <taxon>Meleagridinae</taxon>
        <taxon>Meleagris</taxon>
    </lineage>
</organism>
<dbReference type="GO" id="GO:0000278">
    <property type="term" value="P:mitotic cell cycle"/>
    <property type="evidence" value="ECO:0007669"/>
    <property type="project" value="Ensembl"/>
</dbReference>
<feature type="coiled-coil region" evidence="2">
    <location>
        <begin position="861"/>
        <end position="888"/>
    </location>
</feature>
<reference evidence="5 6" key="1">
    <citation type="journal article" date="2010" name="PLoS Biol.">
        <title>Multi-platform next-generation sequencing of the domestic turkey (Meleagris gallopavo): genome assembly and analysis.</title>
        <authorList>
            <person name="Dalloul R.A."/>
            <person name="Long J.A."/>
            <person name="Zimin A.V."/>
            <person name="Aslam L."/>
            <person name="Beal K."/>
            <person name="Blomberg L.A."/>
            <person name="Bouffard P."/>
            <person name="Burt D.W."/>
            <person name="Crasta O."/>
            <person name="Crooijmans R.P."/>
            <person name="Cooper K."/>
            <person name="Coulombe R.A."/>
            <person name="De S."/>
            <person name="Delany M.E."/>
            <person name="Dodgson J.B."/>
            <person name="Dong J.J."/>
            <person name="Evans C."/>
            <person name="Frederickson K.M."/>
            <person name="Flicek P."/>
            <person name="Florea L."/>
            <person name="Folkerts O."/>
            <person name="Groenen M.A."/>
            <person name="Harkins T.T."/>
            <person name="Herrero J."/>
            <person name="Hoffmann S."/>
            <person name="Megens H.J."/>
            <person name="Jiang A."/>
            <person name="de Jong P."/>
            <person name="Kaiser P."/>
            <person name="Kim H."/>
            <person name="Kim K.W."/>
            <person name="Kim S."/>
            <person name="Langenberger D."/>
            <person name="Lee M.K."/>
            <person name="Lee T."/>
            <person name="Mane S."/>
            <person name="Marcais G."/>
            <person name="Marz M."/>
            <person name="McElroy A.P."/>
            <person name="Modise T."/>
            <person name="Nefedov M."/>
            <person name="Notredame C."/>
            <person name="Paton I.R."/>
            <person name="Payne W.S."/>
            <person name="Pertea G."/>
            <person name="Prickett D."/>
            <person name="Puiu D."/>
            <person name="Qioa D."/>
            <person name="Raineri E."/>
            <person name="Ruffier M."/>
            <person name="Salzberg S.L."/>
            <person name="Schatz M.C."/>
            <person name="Scheuring C."/>
            <person name="Schmidt C.J."/>
            <person name="Schroeder S."/>
            <person name="Searle S.M."/>
            <person name="Smith E.J."/>
            <person name="Smith J."/>
            <person name="Sonstegard T.S."/>
            <person name="Stadler P.F."/>
            <person name="Tafer H."/>
            <person name="Tu Z.J."/>
            <person name="Van Tassell C.P."/>
            <person name="Vilella A.J."/>
            <person name="Williams K.P."/>
            <person name="Yorke J.A."/>
            <person name="Zhang L."/>
            <person name="Zhang H.B."/>
            <person name="Zhang X."/>
            <person name="Zhang Y."/>
            <person name="Reed K.M."/>
        </authorList>
    </citation>
    <scope>NUCLEOTIDE SEQUENCE [LARGE SCALE GENOMIC DNA]</scope>
</reference>